<reference evidence="3 4" key="1">
    <citation type="submission" date="2023-10" db="EMBL/GenBank/DDBJ databases">
        <title>Bacteria for the degradation of biodegradable plastic PBAT(Polybutylene adipate terephthalate).</title>
        <authorList>
            <person name="Weon H.-Y."/>
            <person name="Yeon J."/>
        </authorList>
    </citation>
    <scope>NUCLEOTIDE SEQUENCE [LARGE SCALE GENOMIC DNA]</scope>
    <source>
        <strain evidence="3 4">SBD 7-3</strain>
    </source>
</reference>
<protein>
    <submittedName>
        <fullName evidence="3">PQQ-dependent sugar dehydrogenase</fullName>
    </submittedName>
</protein>
<dbReference type="InterPro" id="IPR013783">
    <property type="entry name" value="Ig-like_fold"/>
</dbReference>
<proteinExistence type="predicted"/>
<dbReference type="InterPro" id="IPR011042">
    <property type="entry name" value="6-blade_b-propeller_TolB-like"/>
</dbReference>
<dbReference type="Gene3D" id="2.120.10.30">
    <property type="entry name" value="TolB, C-terminal domain"/>
    <property type="match status" value="1"/>
</dbReference>
<dbReference type="PANTHER" id="PTHR19328">
    <property type="entry name" value="HEDGEHOG-INTERACTING PROTEIN"/>
    <property type="match status" value="1"/>
</dbReference>
<dbReference type="Proteomes" id="UP001303946">
    <property type="component" value="Chromosome"/>
</dbReference>
<dbReference type="InterPro" id="IPR011041">
    <property type="entry name" value="Quinoprot_gluc/sorb_DH_b-prop"/>
</dbReference>
<evidence type="ECO:0000256" key="1">
    <source>
        <dbReference type="SAM" id="SignalP"/>
    </source>
</evidence>
<gene>
    <name evidence="3" type="ORF">RXV79_08010</name>
</gene>
<dbReference type="InterPro" id="IPR035986">
    <property type="entry name" value="PKD_dom_sf"/>
</dbReference>
<keyword evidence="4" id="KW-1185">Reference proteome</keyword>
<evidence type="ECO:0000259" key="2">
    <source>
        <dbReference type="Pfam" id="PF07995"/>
    </source>
</evidence>
<dbReference type="SUPFAM" id="SSF49299">
    <property type="entry name" value="PKD domain"/>
    <property type="match status" value="1"/>
</dbReference>
<dbReference type="InterPro" id="IPR012938">
    <property type="entry name" value="Glc/Sorbosone_DH"/>
</dbReference>
<organism evidence="3 4">
    <name type="scientific">Piscinibacter gummiphilus</name>
    <dbReference type="NCBI Taxonomy" id="946333"/>
    <lineage>
        <taxon>Bacteria</taxon>
        <taxon>Pseudomonadati</taxon>
        <taxon>Pseudomonadota</taxon>
        <taxon>Betaproteobacteria</taxon>
        <taxon>Burkholderiales</taxon>
        <taxon>Sphaerotilaceae</taxon>
        <taxon>Piscinibacter</taxon>
    </lineage>
</organism>
<dbReference type="EMBL" id="CP136336">
    <property type="protein sequence ID" value="WOB10000.1"/>
    <property type="molecule type" value="Genomic_DNA"/>
</dbReference>
<sequence>MNTGSIFLRTVRARLFTPLACGLAAASLIACGGGDDPVTPPSGNQAPVITLASPAADATYRAGDDITVTATATDREDGALAANRLTWWIDLHHDTHSHPAQPVTNGGSGTFDTPTRTEVSANVFYRVHVRAVDSGGRATEVTRDVRPQTAEITLATQPAGLQLTLDGQPVTAPHTVTGVQGVERDLGAATQVANGRRYTFAGWSDGGGATHTIGTPTANTTYTATFTDDGPANNAPPTVSLAAAGSGVVGTPVALSAAAADADGSVSRVQFFDGSTLLGEDTSAPFEWAWTPTTAGTHALTARATDNAGDSTTSATVTVTVIDNTGPDGVPPTVALTSPAHLAVSLSGTVSVSATAADNVGVAAVEFQVDGVALGGDDTLAPYSASWDTSAYPPGQHVVRARARDAAGNVSAWSSATVQVVSGAAVPQGFTRQENWIGGLDNATAFAQAADGRFFIAEQDGRIRIANAQGQFQLLPVVNLAVDSSGERGLIGIALPPGFPSPGYLYVHYTRPDGRARNRVARFPYNDLVIGSEDRLLDLPELSNATNHNGGAIHFGADGKLYIGVGDNADSSHSPDLSTPFGKLLRINPDGSIPNDNPYFDSQRGVARAIWASGLRNPFTFAVEPGTGRIFINDVGAGAWEEINLGAPGADYGWPATEGPTNAAGVTAPLFAYRHDATSPPGSGPGGFFLGQSIAGGSFYPAAGGTFPAAYRRNYFFSDYVANTVGRLDPANGNAAYAFATVNGNPVDMLVGQDGALYVLTRQGITRIAPSL</sequence>
<dbReference type="RefSeq" id="WP_316702888.1">
    <property type="nucleotide sequence ID" value="NZ_CP136336.1"/>
</dbReference>
<dbReference type="Gene3D" id="2.60.40.10">
    <property type="entry name" value="Immunoglobulins"/>
    <property type="match status" value="3"/>
</dbReference>
<feature type="chain" id="PRO_5045348293" evidence="1">
    <location>
        <begin position="31"/>
        <end position="772"/>
    </location>
</feature>
<dbReference type="Pfam" id="PF17957">
    <property type="entry name" value="Big_7"/>
    <property type="match status" value="3"/>
</dbReference>
<dbReference type="SUPFAM" id="SSF50952">
    <property type="entry name" value="Soluble quinoprotein glucose dehydrogenase"/>
    <property type="match status" value="1"/>
</dbReference>
<feature type="signal peptide" evidence="1">
    <location>
        <begin position="1"/>
        <end position="30"/>
    </location>
</feature>
<dbReference type="Pfam" id="PF07995">
    <property type="entry name" value="GSDH"/>
    <property type="match status" value="1"/>
</dbReference>
<name>A0ABZ0CYG8_9BURK</name>
<accession>A0ABZ0CYG8</accession>
<feature type="domain" description="Glucose/Sorbosone dehydrogenase" evidence="2">
    <location>
        <begin position="441"/>
        <end position="763"/>
    </location>
</feature>
<keyword evidence="1" id="KW-0732">Signal</keyword>
<evidence type="ECO:0000313" key="3">
    <source>
        <dbReference type="EMBL" id="WOB10000.1"/>
    </source>
</evidence>
<dbReference type="PANTHER" id="PTHR19328:SF75">
    <property type="entry name" value="ALDOSE SUGAR DEHYDROGENASE YLII"/>
    <property type="match status" value="1"/>
</dbReference>
<evidence type="ECO:0000313" key="4">
    <source>
        <dbReference type="Proteomes" id="UP001303946"/>
    </source>
</evidence>